<dbReference type="STRING" id="946362.F2UDP6"/>
<dbReference type="RefSeq" id="XP_004992998.1">
    <property type="nucleotide sequence ID" value="XM_004992941.1"/>
</dbReference>
<dbReference type="AlphaFoldDB" id="F2UDP6"/>
<name>F2UDP6_SALR5</name>
<evidence type="ECO:0000256" key="1">
    <source>
        <dbReference type="ARBA" id="ARBA00004496"/>
    </source>
</evidence>
<keyword evidence="2" id="KW-0963">Cytoplasm</keyword>
<organism evidence="8">
    <name type="scientific">Salpingoeca rosetta (strain ATCC 50818 / BSB-021)</name>
    <dbReference type="NCBI Taxonomy" id="946362"/>
    <lineage>
        <taxon>Eukaryota</taxon>
        <taxon>Choanoflagellata</taxon>
        <taxon>Craspedida</taxon>
        <taxon>Salpingoecidae</taxon>
        <taxon>Salpingoeca</taxon>
    </lineage>
</organism>
<dbReference type="InterPro" id="IPR011990">
    <property type="entry name" value="TPR-like_helical_dom_sf"/>
</dbReference>
<evidence type="ECO:0000313" key="7">
    <source>
        <dbReference type="EMBL" id="EGD74741.1"/>
    </source>
</evidence>
<dbReference type="InParanoid" id="F2UDP6"/>
<dbReference type="PANTHER" id="PTHR44554">
    <property type="entry name" value="LRP2-BINDING PROTEIN"/>
    <property type="match status" value="1"/>
</dbReference>
<comment type="subcellular location">
    <subcellularLocation>
        <location evidence="1">Cytoplasm</location>
    </subcellularLocation>
</comment>
<proteinExistence type="predicted"/>
<dbReference type="InterPro" id="IPR052323">
    <property type="entry name" value="LRP2-binding"/>
</dbReference>
<reference evidence="7" key="1">
    <citation type="submission" date="2009-08" db="EMBL/GenBank/DDBJ databases">
        <title>Annotation of Salpingoeca rosetta.</title>
        <authorList>
            <consortium name="The Broad Institute Genome Sequencing Platform"/>
            <person name="Russ C."/>
            <person name="Cuomo C."/>
            <person name="Burger G."/>
            <person name="Gray M.W."/>
            <person name="Holland P.W.H."/>
            <person name="King N."/>
            <person name="Lang F.B.F."/>
            <person name="Roger A.J."/>
            <person name="Ruiz-Trillo I."/>
            <person name="Young S.K."/>
            <person name="Zeng Q."/>
            <person name="Gargeya S."/>
            <person name="Alvarado L."/>
            <person name="Berlin A."/>
            <person name="Chapman S.B."/>
            <person name="Chen Z."/>
            <person name="Freedman E."/>
            <person name="Gellesch M."/>
            <person name="Goldberg J."/>
            <person name="Griggs A."/>
            <person name="Gujja S."/>
            <person name="Heilman E."/>
            <person name="Heiman D."/>
            <person name="Howarth C."/>
            <person name="Mehta T."/>
            <person name="Neiman D."/>
            <person name="Pearson M."/>
            <person name="Roberts A."/>
            <person name="Saif S."/>
            <person name="Shea T."/>
            <person name="Shenoy N."/>
            <person name="Sisk P."/>
            <person name="Stolte C."/>
            <person name="Sykes S."/>
            <person name="White J."/>
            <person name="Yandava C."/>
            <person name="Haas B."/>
            <person name="Nusbaum C."/>
            <person name="Birren B."/>
        </authorList>
    </citation>
    <scope>NUCLEOTIDE SEQUENCE [LARGE SCALE GENOMIC DNA]</scope>
    <source>
        <strain evidence="7">ATCC 50818</strain>
    </source>
</reference>
<protein>
    <recommendedName>
        <fullName evidence="6">LRP2-binding protein</fullName>
    </recommendedName>
</protein>
<evidence type="ECO:0000256" key="3">
    <source>
        <dbReference type="ARBA" id="ARBA00022737"/>
    </source>
</evidence>
<dbReference type="GeneID" id="16073571"/>
<dbReference type="PANTHER" id="PTHR44554:SF1">
    <property type="entry name" value="LRP2-BINDING PROTEIN"/>
    <property type="match status" value="1"/>
</dbReference>
<evidence type="ECO:0000256" key="4">
    <source>
        <dbReference type="ARBA" id="ARBA00022803"/>
    </source>
</evidence>
<evidence type="ECO:0000256" key="5">
    <source>
        <dbReference type="ARBA" id="ARBA00037614"/>
    </source>
</evidence>
<comment type="function">
    <text evidence="5">May act as an adapter that regulates LRP2 function.</text>
</comment>
<sequence>MHQAGQGCRQDDRTALDFLKKAAAAGHDMAETALCVHYYRMRLFHKAVQWARRVVQPLLDCPDLQAMIAAQSPDITKAQATCCWHLSRCCANGTGVPSKDTAEAQRLFSLALRIDEQTVAALEKTAVQAERQS</sequence>
<keyword evidence="4" id="KW-0802">TPR repeat</keyword>
<dbReference type="Proteomes" id="UP000007799">
    <property type="component" value="Unassembled WGS sequence"/>
</dbReference>
<keyword evidence="3" id="KW-0677">Repeat</keyword>
<dbReference type="SUPFAM" id="SSF81901">
    <property type="entry name" value="HCP-like"/>
    <property type="match status" value="1"/>
</dbReference>
<evidence type="ECO:0000313" key="8">
    <source>
        <dbReference type="Proteomes" id="UP000007799"/>
    </source>
</evidence>
<dbReference type="EMBL" id="GL832969">
    <property type="protein sequence ID" value="EGD74741.1"/>
    <property type="molecule type" value="Genomic_DNA"/>
</dbReference>
<dbReference type="GO" id="GO:0005737">
    <property type="term" value="C:cytoplasm"/>
    <property type="evidence" value="ECO:0007669"/>
    <property type="project" value="UniProtKB-SubCell"/>
</dbReference>
<gene>
    <name evidence="7" type="ORF">PTSG_12395</name>
</gene>
<accession>F2UDP6</accession>
<evidence type="ECO:0000256" key="6">
    <source>
        <dbReference type="ARBA" id="ARBA00039954"/>
    </source>
</evidence>
<dbReference type="Gene3D" id="1.25.40.10">
    <property type="entry name" value="Tetratricopeptide repeat domain"/>
    <property type="match status" value="1"/>
</dbReference>
<dbReference type="OrthoDB" id="2384430at2759"/>
<dbReference type="Pfam" id="PF08238">
    <property type="entry name" value="Sel1"/>
    <property type="match status" value="2"/>
</dbReference>
<dbReference type="KEGG" id="sre:PTSG_12395"/>
<keyword evidence="8" id="KW-1185">Reference proteome</keyword>
<evidence type="ECO:0000256" key="2">
    <source>
        <dbReference type="ARBA" id="ARBA00022490"/>
    </source>
</evidence>
<dbReference type="InterPro" id="IPR006597">
    <property type="entry name" value="Sel1-like"/>
</dbReference>